<dbReference type="Proteomes" id="UP000326837">
    <property type="component" value="Chromosome"/>
</dbReference>
<protein>
    <submittedName>
        <fullName evidence="2">3-oxoacyl reductase</fullName>
        <ecNumber evidence="2">1.1.1.100</ecNumber>
    </submittedName>
</protein>
<dbReference type="GO" id="GO:0004316">
    <property type="term" value="F:3-oxoacyl-[acyl-carrier-protein] reductase (NADPH) activity"/>
    <property type="evidence" value="ECO:0007669"/>
    <property type="project" value="UniProtKB-EC"/>
</dbReference>
<sequence length="273" mass="29248">MSNNGRAFRLDGRVALVTGSTRGLGKQIALSLAQAGAKVAMNYANDHSTAMAAFADLQSVSQESCIVRGDVTDAANVDRMCQEVADTLGPIDILVINATCAQPELPFEEYEWDFFQTMLDFFVKSPVLLMKSCLPHMKEQQWGRVIHITSEVLALASSPFSAYVAAKGGQTGLALSTARELAGSGITVNMIAPGWIPVERHAHYSKEQMNGYLENVPAGRMGTPDDVAPTVIYLASEESRFVTGQTLSVNGGNTVLKSVLSESGYMFSGNASE</sequence>
<dbReference type="InterPro" id="IPR050259">
    <property type="entry name" value="SDR"/>
</dbReference>
<keyword evidence="2" id="KW-0560">Oxidoreductase</keyword>
<dbReference type="PRINTS" id="PR00080">
    <property type="entry name" value="SDRFAMILY"/>
</dbReference>
<organism evidence="2 3">
    <name type="scientific">Lacipirellula parvula</name>
    <dbReference type="NCBI Taxonomy" id="2650471"/>
    <lineage>
        <taxon>Bacteria</taxon>
        <taxon>Pseudomonadati</taxon>
        <taxon>Planctomycetota</taxon>
        <taxon>Planctomycetia</taxon>
        <taxon>Pirellulales</taxon>
        <taxon>Lacipirellulaceae</taxon>
        <taxon>Lacipirellula</taxon>
    </lineage>
</organism>
<keyword evidence="3" id="KW-1185">Reference proteome</keyword>
<dbReference type="PANTHER" id="PTHR42879:SF2">
    <property type="entry name" value="3-OXOACYL-[ACYL-CARRIER-PROTEIN] REDUCTASE FABG"/>
    <property type="match status" value="1"/>
</dbReference>
<reference evidence="3" key="1">
    <citation type="submission" date="2019-10" db="EMBL/GenBank/DDBJ databases">
        <title>Lacipirellula parvula gen. nov., sp. nov., representing a lineage of planctomycetes widespread in freshwater anoxic habitats, and description of the family Lacipirellulaceae.</title>
        <authorList>
            <person name="Dedysh S.N."/>
            <person name="Kulichevskaya I.S."/>
            <person name="Beletsky A.V."/>
            <person name="Rakitin A.L."/>
            <person name="Mardanov A.V."/>
            <person name="Ivanova A.A."/>
            <person name="Saltykova V.X."/>
            <person name="Rijpstra W.I.C."/>
            <person name="Sinninghe Damste J.S."/>
            <person name="Ravin N.V."/>
        </authorList>
    </citation>
    <scope>NUCLEOTIDE SEQUENCE [LARGE SCALE GENOMIC DNA]</scope>
    <source>
        <strain evidence="3">PX69</strain>
    </source>
</reference>
<dbReference type="EMBL" id="AP021861">
    <property type="protein sequence ID" value="BBO34665.1"/>
    <property type="molecule type" value="Genomic_DNA"/>
</dbReference>
<evidence type="ECO:0000313" key="3">
    <source>
        <dbReference type="Proteomes" id="UP000326837"/>
    </source>
</evidence>
<dbReference type="Pfam" id="PF13561">
    <property type="entry name" value="adh_short_C2"/>
    <property type="match status" value="1"/>
</dbReference>
<dbReference type="InterPro" id="IPR002347">
    <property type="entry name" value="SDR_fam"/>
</dbReference>
<accession>A0A5K7XE44</accession>
<name>A0A5K7XE44_9BACT</name>
<gene>
    <name evidence="2" type="ORF">PLANPX_4277</name>
</gene>
<dbReference type="SUPFAM" id="SSF51735">
    <property type="entry name" value="NAD(P)-binding Rossmann-fold domains"/>
    <property type="match status" value="1"/>
</dbReference>
<dbReference type="PANTHER" id="PTHR42879">
    <property type="entry name" value="3-OXOACYL-(ACYL-CARRIER-PROTEIN) REDUCTASE"/>
    <property type="match status" value="1"/>
</dbReference>
<proteinExistence type="inferred from homology"/>
<evidence type="ECO:0000256" key="1">
    <source>
        <dbReference type="ARBA" id="ARBA00006484"/>
    </source>
</evidence>
<dbReference type="KEGG" id="lpav:PLANPX_4277"/>
<dbReference type="RefSeq" id="WP_152100195.1">
    <property type="nucleotide sequence ID" value="NZ_AP021861.1"/>
</dbReference>
<dbReference type="InterPro" id="IPR036291">
    <property type="entry name" value="NAD(P)-bd_dom_sf"/>
</dbReference>
<dbReference type="PRINTS" id="PR00081">
    <property type="entry name" value="GDHRDH"/>
</dbReference>
<evidence type="ECO:0000313" key="2">
    <source>
        <dbReference type="EMBL" id="BBO34665.1"/>
    </source>
</evidence>
<comment type="similarity">
    <text evidence="1">Belongs to the short-chain dehydrogenases/reductases (SDR) family.</text>
</comment>
<dbReference type="Gene3D" id="3.40.50.720">
    <property type="entry name" value="NAD(P)-binding Rossmann-like Domain"/>
    <property type="match status" value="1"/>
</dbReference>
<dbReference type="FunFam" id="3.40.50.720:FF:000084">
    <property type="entry name" value="Short-chain dehydrogenase reductase"/>
    <property type="match status" value="1"/>
</dbReference>
<dbReference type="AlphaFoldDB" id="A0A5K7XE44"/>
<dbReference type="EC" id="1.1.1.100" evidence="2"/>